<gene>
    <name evidence="1" type="ORF">LY90DRAFT_698543</name>
</gene>
<sequence>MSSNSLPSYDDLVKQGNLVKKDDDIDETIPGYAAPPRDDTNNRYKQYANEINPPDHEILVFKPNYLSKRHNILCLREGFSQFCSHVLIVVDSEGKELYNCKDKGNRIVLYDIDKTPILNAYAENSNYQNMRIFEGKKEDVFVGSIKTNDDIDSDQRTYIADFINKITRNDEELEIRYNKIDDYYGVYCNRGLPTETMIGKIKKASNISRKIMIEYAPRVDYMYMLALGVAFLRYEAIRQAIHRKKSFLHGYGGLGVAVFNSSY</sequence>
<proteinExistence type="predicted"/>
<evidence type="ECO:0000313" key="1">
    <source>
        <dbReference type="EMBL" id="ORY77507.1"/>
    </source>
</evidence>
<dbReference type="InterPro" id="IPR038595">
    <property type="entry name" value="LOR_sf"/>
</dbReference>
<dbReference type="Pfam" id="PF04525">
    <property type="entry name" value="LOR"/>
    <property type="match status" value="1"/>
</dbReference>
<dbReference type="OrthoDB" id="2151307at2759"/>
<evidence type="ECO:0000313" key="2">
    <source>
        <dbReference type="Proteomes" id="UP000193920"/>
    </source>
</evidence>
<dbReference type="EMBL" id="MCOG01000019">
    <property type="protein sequence ID" value="ORY77507.1"/>
    <property type="molecule type" value="Genomic_DNA"/>
</dbReference>
<dbReference type="InterPro" id="IPR007612">
    <property type="entry name" value="LOR"/>
</dbReference>
<keyword evidence="2" id="KW-1185">Reference proteome</keyword>
<dbReference type="Proteomes" id="UP000193920">
    <property type="component" value="Unassembled WGS sequence"/>
</dbReference>
<reference evidence="1 2" key="1">
    <citation type="submission" date="2016-08" db="EMBL/GenBank/DDBJ databases">
        <title>A Parts List for Fungal Cellulosomes Revealed by Comparative Genomics.</title>
        <authorList>
            <consortium name="DOE Joint Genome Institute"/>
            <person name="Haitjema C.H."/>
            <person name="Gilmore S.P."/>
            <person name="Henske J.K."/>
            <person name="Solomon K.V."/>
            <person name="De Groot R."/>
            <person name="Kuo A."/>
            <person name="Mondo S.J."/>
            <person name="Salamov A.A."/>
            <person name="Labutti K."/>
            <person name="Zhao Z."/>
            <person name="Chiniquy J."/>
            <person name="Barry K."/>
            <person name="Brewer H.M."/>
            <person name="Purvine S.O."/>
            <person name="Wright A.T."/>
            <person name="Boxma B."/>
            <person name="Van Alen T."/>
            <person name="Hackstein J.H."/>
            <person name="Baker S.E."/>
            <person name="Grigoriev I.V."/>
            <person name="O'Malley M.A."/>
        </authorList>
    </citation>
    <scope>NUCLEOTIDE SEQUENCE [LARGE SCALE GENOMIC DNA]</scope>
    <source>
        <strain evidence="1 2">G1</strain>
    </source>
</reference>
<protein>
    <submittedName>
        <fullName evidence="1">Uncharacterized protein</fullName>
    </submittedName>
</protein>
<dbReference type="AlphaFoldDB" id="A0A1Y2F1C2"/>
<organism evidence="1 2">
    <name type="scientific">Neocallimastix californiae</name>
    <dbReference type="NCBI Taxonomy" id="1754190"/>
    <lineage>
        <taxon>Eukaryota</taxon>
        <taxon>Fungi</taxon>
        <taxon>Fungi incertae sedis</taxon>
        <taxon>Chytridiomycota</taxon>
        <taxon>Chytridiomycota incertae sedis</taxon>
        <taxon>Neocallimastigomycetes</taxon>
        <taxon>Neocallimastigales</taxon>
        <taxon>Neocallimastigaceae</taxon>
        <taxon>Neocallimastix</taxon>
    </lineage>
</organism>
<name>A0A1Y2F1C2_9FUNG</name>
<accession>A0A1Y2F1C2</accession>
<comment type="caution">
    <text evidence="1">The sequence shown here is derived from an EMBL/GenBank/DDBJ whole genome shotgun (WGS) entry which is preliminary data.</text>
</comment>
<dbReference type="Gene3D" id="2.40.160.200">
    <property type="entry name" value="LURP1-related"/>
    <property type="match status" value="1"/>
</dbReference>